<dbReference type="Gene3D" id="3.40.630.10">
    <property type="entry name" value="Zn peptidases"/>
    <property type="match status" value="1"/>
</dbReference>
<comment type="caution">
    <text evidence="3">The sequence shown here is derived from an EMBL/GenBank/DDBJ whole genome shotgun (WGS) entry which is preliminary data.</text>
</comment>
<dbReference type="Pfam" id="PF04389">
    <property type="entry name" value="Peptidase_M28"/>
    <property type="match status" value="1"/>
</dbReference>
<feature type="signal peptide" evidence="1">
    <location>
        <begin position="1"/>
        <end position="20"/>
    </location>
</feature>
<evidence type="ECO:0000259" key="2">
    <source>
        <dbReference type="Pfam" id="PF04389"/>
    </source>
</evidence>
<feature type="chain" id="PRO_5015127969" evidence="1">
    <location>
        <begin position="21"/>
        <end position="433"/>
    </location>
</feature>
<dbReference type="GO" id="GO:0006508">
    <property type="term" value="P:proteolysis"/>
    <property type="evidence" value="ECO:0007669"/>
    <property type="project" value="InterPro"/>
</dbReference>
<protein>
    <submittedName>
        <fullName evidence="3">Peptidase M28-like protein</fullName>
    </submittedName>
</protein>
<sequence length="433" mass="47565">MIRRLCFLMVLLWVAGHAGAQDLPALRHDIDTLCSPYFAGRGYVAQGMAKTADWLSARFAQLGLRSFTDNYQQSYTFPVNTFPGNMSLQLDGRTIPAGTGFLVLPGSRSITCNDLRIVPVDLSKVRDEKTWLQRCAKMGRQEQAAYLLQDIDVAGKAMGKSREQLLAGLQRGLYLLSESGLPLWSVATDTLPATVLQVYDSALSSSLPRRITADIESLFVPHFRAANIAGYVPGREQPDSFIVITAHYDHLGKMGREALFPGASDNASGTAMLLALARFYAAHPGRYSIAFILFGGEEAGLVGSSFYVAHPLFPLQQIRMLLNLDILGDAPKGIVMVNGKAYPEVVQELETLNRMDNEGRSSRTYVPEIRLRDNAPNSDHYPFSLKGVPAFFIYSVGGKGFYHNTYDEAASLGLENIPALSSLLKQFISAQQQ</sequence>
<dbReference type="RefSeq" id="WP_106523073.1">
    <property type="nucleotide sequence ID" value="NZ_PYGD01000004.1"/>
</dbReference>
<dbReference type="GO" id="GO:0008235">
    <property type="term" value="F:metalloexopeptidase activity"/>
    <property type="evidence" value="ECO:0007669"/>
    <property type="project" value="InterPro"/>
</dbReference>
<evidence type="ECO:0000313" key="3">
    <source>
        <dbReference type="EMBL" id="PSK91995.1"/>
    </source>
</evidence>
<dbReference type="InterPro" id="IPR007484">
    <property type="entry name" value="Peptidase_M28"/>
</dbReference>
<keyword evidence="4" id="KW-1185">Reference proteome</keyword>
<dbReference type="Proteomes" id="UP000240572">
    <property type="component" value="Unassembled WGS sequence"/>
</dbReference>
<dbReference type="SUPFAM" id="SSF53187">
    <property type="entry name" value="Zn-dependent exopeptidases"/>
    <property type="match status" value="1"/>
</dbReference>
<dbReference type="AlphaFoldDB" id="A0A2P8D454"/>
<dbReference type="PANTHER" id="PTHR12147">
    <property type="entry name" value="METALLOPEPTIDASE M28 FAMILY MEMBER"/>
    <property type="match status" value="1"/>
</dbReference>
<dbReference type="InterPro" id="IPR045175">
    <property type="entry name" value="M28_fam"/>
</dbReference>
<dbReference type="OrthoDB" id="9764939at2"/>
<dbReference type="PANTHER" id="PTHR12147:SF26">
    <property type="entry name" value="PEPTIDASE M28 DOMAIN-CONTAINING PROTEIN"/>
    <property type="match status" value="1"/>
</dbReference>
<feature type="domain" description="Peptidase M28" evidence="2">
    <location>
        <begin position="227"/>
        <end position="421"/>
    </location>
</feature>
<gene>
    <name evidence="3" type="ORF">B0I18_10489</name>
</gene>
<accession>A0A2P8D454</accession>
<reference evidence="3 4" key="1">
    <citation type="submission" date="2018-03" db="EMBL/GenBank/DDBJ databases">
        <title>Genomic Encyclopedia of Type Strains, Phase III (KMG-III): the genomes of soil and plant-associated and newly described type strains.</title>
        <authorList>
            <person name="Whitman W."/>
        </authorList>
    </citation>
    <scope>NUCLEOTIDE SEQUENCE [LARGE SCALE GENOMIC DNA]</scope>
    <source>
        <strain evidence="3 4">CGMCC 1.12700</strain>
    </source>
</reference>
<keyword evidence="1" id="KW-0732">Signal</keyword>
<evidence type="ECO:0000313" key="4">
    <source>
        <dbReference type="Proteomes" id="UP000240572"/>
    </source>
</evidence>
<name>A0A2P8D454_9BACT</name>
<evidence type="ECO:0000256" key="1">
    <source>
        <dbReference type="SAM" id="SignalP"/>
    </source>
</evidence>
<dbReference type="EMBL" id="PYGD01000004">
    <property type="protein sequence ID" value="PSK91995.1"/>
    <property type="molecule type" value="Genomic_DNA"/>
</dbReference>
<proteinExistence type="predicted"/>
<organism evidence="3 4">
    <name type="scientific">Taibaiella chishuiensis</name>
    <dbReference type="NCBI Taxonomy" id="1434707"/>
    <lineage>
        <taxon>Bacteria</taxon>
        <taxon>Pseudomonadati</taxon>
        <taxon>Bacteroidota</taxon>
        <taxon>Chitinophagia</taxon>
        <taxon>Chitinophagales</taxon>
        <taxon>Chitinophagaceae</taxon>
        <taxon>Taibaiella</taxon>
    </lineage>
</organism>